<dbReference type="PANTHER" id="PTHR34387">
    <property type="entry name" value="SLR1258 PROTEIN"/>
    <property type="match status" value="1"/>
</dbReference>
<dbReference type="STRING" id="1030841.HMPREF9370_1753"/>
<dbReference type="InterPro" id="IPR052022">
    <property type="entry name" value="26kDa_periplasmic_antigen"/>
</dbReference>
<feature type="chain" id="PRO_5003462706" description="Periplasmic protein" evidence="1">
    <location>
        <begin position="20"/>
        <end position="227"/>
    </location>
</feature>
<comment type="caution">
    <text evidence="2">The sequence shown here is derived from an EMBL/GenBank/DDBJ whole genome shotgun (WGS) entry which is preliminary data.</text>
</comment>
<keyword evidence="3" id="KW-1185">Reference proteome</keyword>
<evidence type="ECO:0000313" key="2">
    <source>
        <dbReference type="EMBL" id="EGZ45194.1"/>
    </source>
</evidence>
<dbReference type="Pfam" id="PF04402">
    <property type="entry name" value="SIMPL"/>
    <property type="match status" value="1"/>
</dbReference>
<name>G4CRP3_9NEIS</name>
<evidence type="ECO:0000256" key="1">
    <source>
        <dbReference type="SAM" id="SignalP"/>
    </source>
</evidence>
<dbReference type="Gene3D" id="3.30.110.170">
    <property type="entry name" value="Protein of unknown function (DUF541), domain 1"/>
    <property type="match status" value="1"/>
</dbReference>
<dbReference type="AlphaFoldDB" id="G4CRP3"/>
<dbReference type="PATRIC" id="fig|1030841.3.peg.1744"/>
<dbReference type="InterPro" id="IPR007497">
    <property type="entry name" value="SIMPL/DUF541"/>
</dbReference>
<sequence>MRKAIALLLLPLIAAPACAEPLNYNVVSFSESASTTADNDLMRVIFAIEEEGKDRHAVSNRITHRLNALNARISANKAFKGAVINRSTQPHYDEKGKITGWYDSAYVSVESKDFQALNKLIAAGQNDAAVMRLSFTVSPEKRSEITNELSKQALKNFKNRAEVISQTLGFRGYKIVNIKIDSNFRTHQTAAMKSQTMEAALSAAPEMTTDNPGTEEIIQTVSGSIQM</sequence>
<dbReference type="RefSeq" id="WP_009116894.1">
    <property type="nucleotide sequence ID" value="NZ_JH165159.1"/>
</dbReference>
<dbReference type="HOGENOM" id="CLU_086898_3_0_4"/>
<evidence type="ECO:0000313" key="3">
    <source>
        <dbReference type="Proteomes" id="UP000005336"/>
    </source>
</evidence>
<gene>
    <name evidence="2" type="ORF">HMPREF9370_1753</name>
</gene>
<organism evidence="2 3">
    <name type="scientific">Neisseria wadsworthii 9715</name>
    <dbReference type="NCBI Taxonomy" id="1030841"/>
    <lineage>
        <taxon>Bacteria</taxon>
        <taxon>Pseudomonadati</taxon>
        <taxon>Pseudomonadota</taxon>
        <taxon>Betaproteobacteria</taxon>
        <taxon>Neisseriales</taxon>
        <taxon>Neisseriaceae</taxon>
        <taxon>Neisseria</taxon>
    </lineage>
</organism>
<accession>G4CRP3</accession>
<dbReference type="GO" id="GO:0006974">
    <property type="term" value="P:DNA damage response"/>
    <property type="evidence" value="ECO:0007669"/>
    <property type="project" value="TreeGrafter"/>
</dbReference>
<reference evidence="2 3" key="1">
    <citation type="submission" date="2011-06" db="EMBL/GenBank/DDBJ databases">
        <authorList>
            <person name="Muzny D."/>
            <person name="Qin X."/>
            <person name="Deng J."/>
            <person name="Jiang H."/>
            <person name="Liu Y."/>
            <person name="Qu J."/>
            <person name="Song X.-Z."/>
            <person name="Zhang L."/>
            <person name="Thornton R."/>
            <person name="Coyle M."/>
            <person name="Francisco L."/>
            <person name="Jackson L."/>
            <person name="Javaid M."/>
            <person name="Korchina V."/>
            <person name="Kovar C."/>
            <person name="Mata R."/>
            <person name="Mathew T."/>
            <person name="Ngo R."/>
            <person name="Nguyen L."/>
            <person name="Nguyen N."/>
            <person name="Okwuonu G."/>
            <person name="Ongeri F."/>
            <person name="Pham C."/>
            <person name="Simmons D."/>
            <person name="Wilczek-Boney K."/>
            <person name="Hale W."/>
            <person name="Jakkamsetti A."/>
            <person name="Pham P."/>
            <person name="Ruth R."/>
            <person name="San Lucas F."/>
            <person name="Warren J."/>
            <person name="Zhang J."/>
            <person name="Zhao Z."/>
            <person name="Zhou C."/>
            <person name="Zhu D."/>
            <person name="Lee S."/>
            <person name="Bess C."/>
            <person name="Blankenburg K."/>
            <person name="Forbes L."/>
            <person name="Fu Q."/>
            <person name="Gubbala S."/>
            <person name="Hirani K."/>
            <person name="Jayaseelan J.C."/>
            <person name="Lara F."/>
            <person name="Munidasa M."/>
            <person name="Palculict T."/>
            <person name="Patil S."/>
            <person name="Pu L.-L."/>
            <person name="Saada N."/>
            <person name="Tang L."/>
            <person name="Weissenberger G."/>
            <person name="Zhu Y."/>
            <person name="Hemphill L."/>
            <person name="Shang Y."/>
            <person name="Youmans B."/>
            <person name="Ayvaz T."/>
            <person name="Ross M."/>
            <person name="Santibanez J."/>
            <person name="Aqrawi P."/>
            <person name="Gross S."/>
            <person name="Joshi V."/>
            <person name="Fowler G."/>
            <person name="Nazareth L."/>
            <person name="Reid J."/>
            <person name="Worley K."/>
            <person name="Petrosino J."/>
            <person name="Highlander S."/>
            <person name="Gibbs R."/>
        </authorList>
    </citation>
    <scope>NUCLEOTIDE SEQUENCE [LARGE SCALE GENOMIC DNA]</scope>
    <source>
        <strain evidence="2 3">9715</strain>
    </source>
</reference>
<dbReference type="PANTHER" id="PTHR34387:SF1">
    <property type="entry name" value="PERIPLASMIC IMMUNOGENIC PROTEIN"/>
    <property type="match status" value="1"/>
</dbReference>
<proteinExistence type="predicted"/>
<dbReference type="EMBL" id="AGAZ01000061">
    <property type="protein sequence ID" value="EGZ45194.1"/>
    <property type="molecule type" value="Genomic_DNA"/>
</dbReference>
<dbReference type="OrthoDB" id="8613250at2"/>
<feature type="signal peptide" evidence="1">
    <location>
        <begin position="1"/>
        <end position="19"/>
    </location>
</feature>
<dbReference type="Gene3D" id="3.30.70.2970">
    <property type="entry name" value="Protein of unknown function (DUF541), domain 2"/>
    <property type="match status" value="1"/>
</dbReference>
<dbReference type="Proteomes" id="UP000005336">
    <property type="component" value="Unassembled WGS sequence"/>
</dbReference>
<keyword evidence="1" id="KW-0732">Signal</keyword>
<protein>
    <recommendedName>
        <fullName evidence="4">Periplasmic protein</fullName>
    </recommendedName>
</protein>
<evidence type="ECO:0008006" key="4">
    <source>
        <dbReference type="Google" id="ProtNLM"/>
    </source>
</evidence>